<feature type="transmembrane region" description="Helical" evidence="2">
    <location>
        <begin position="33"/>
        <end position="53"/>
    </location>
</feature>
<feature type="region of interest" description="Disordered" evidence="1">
    <location>
        <begin position="1"/>
        <end position="30"/>
    </location>
</feature>
<keyword evidence="2" id="KW-0472">Membrane</keyword>
<organism evidence="3 4">
    <name type="scientific">Papilio xuthus</name>
    <name type="common">Asian swallowtail butterfly</name>
    <dbReference type="NCBI Taxonomy" id="66420"/>
    <lineage>
        <taxon>Eukaryota</taxon>
        <taxon>Metazoa</taxon>
        <taxon>Ecdysozoa</taxon>
        <taxon>Arthropoda</taxon>
        <taxon>Hexapoda</taxon>
        <taxon>Insecta</taxon>
        <taxon>Pterygota</taxon>
        <taxon>Neoptera</taxon>
        <taxon>Endopterygota</taxon>
        <taxon>Lepidoptera</taxon>
        <taxon>Glossata</taxon>
        <taxon>Ditrysia</taxon>
        <taxon>Papilionoidea</taxon>
        <taxon>Papilionidae</taxon>
        <taxon>Papilioninae</taxon>
        <taxon>Papilio</taxon>
    </lineage>
</organism>
<evidence type="ECO:0000313" key="4">
    <source>
        <dbReference type="Proteomes" id="UP000053268"/>
    </source>
</evidence>
<evidence type="ECO:0000256" key="2">
    <source>
        <dbReference type="SAM" id="Phobius"/>
    </source>
</evidence>
<keyword evidence="4" id="KW-1185">Reference proteome</keyword>
<proteinExistence type="predicted"/>
<dbReference type="EMBL" id="KQ459606">
    <property type="protein sequence ID" value="KPI91550.1"/>
    <property type="molecule type" value="Genomic_DNA"/>
</dbReference>
<name>A0A194PKC9_PAPXU</name>
<dbReference type="Proteomes" id="UP000053268">
    <property type="component" value="Unassembled WGS sequence"/>
</dbReference>
<evidence type="ECO:0000256" key="1">
    <source>
        <dbReference type="SAM" id="MobiDB-lite"/>
    </source>
</evidence>
<gene>
    <name evidence="3" type="ORF">RR46_15054</name>
</gene>
<dbReference type="AlphaFoldDB" id="A0A194PKC9"/>
<reference evidence="3 4" key="1">
    <citation type="journal article" date="2015" name="Nat. Commun.">
        <title>Outbred genome sequencing and CRISPR/Cas9 gene editing in butterflies.</title>
        <authorList>
            <person name="Li X."/>
            <person name="Fan D."/>
            <person name="Zhang W."/>
            <person name="Liu G."/>
            <person name="Zhang L."/>
            <person name="Zhao L."/>
            <person name="Fang X."/>
            <person name="Chen L."/>
            <person name="Dong Y."/>
            <person name="Chen Y."/>
            <person name="Ding Y."/>
            <person name="Zhao R."/>
            <person name="Feng M."/>
            <person name="Zhu Y."/>
            <person name="Feng Y."/>
            <person name="Jiang X."/>
            <person name="Zhu D."/>
            <person name="Xiang H."/>
            <person name="Feng X."/>
            <person name="Li S."/>
            <person name="Wang J."/>
            <person name="Zhang G."/>
            <person name="Kronforst M.R."/>
            <person name="Wang W."/>
        </authorList>
    </citation>
    <scope>NUCLEOTIDE SEQUENCE [LARGE SCALE GENOMIC DNA]</scope>
    <source>
        <strain evidence="3">Ya'a_city_454_Px</strain>
        <tissue evidence="3">Whole body</tissue>
    </source>
</reference>
<protein>
    <submittedName>
        <fullName evidence="3">Uncharacterized protein</fullName>
    </submittedName>
</protein>
<keyword evidence="2" id="KW-0812">Transmembrane</keyword>
<accession>A0A194PKC9</accession>
<keyword evidence="2" id="KW-1133">Transmembrane helix</keyword>
<sequence>MADPHAPAGKTAGRVDVGAGGRRRPREAESRRSLCAAVLATTSLCVAAPNIFIRYASHTRAKRQSV</sequence>
<evidence type="ECO:0000313" key="3">
    <source>
        <dbReference type="EMBL" id="KPI91550.1"/>
    </source>
</evidence>